<keyword evidence="1" id="KW-0645">Protease</keyword>
<dbReference type="Gene3D" id="2.120.10.30">
    <property type="entry name" value="TolB, C-terminal domain"/>
    <property type="match status" value="2"/>
</dbReference>
<evidence type="ECO:0000313" key="6">
    <source>
        <dbReference type="EMBL" id="ACQ78785.1"/>
    </source>
</evidence>
<dbReference type="InterPro" id="IPR011042">
    <property type="entry name" value="6-blade_b-propeller_TolB-like"/>
</dbReference>
<feature type="domain" description="Peptidase S9A N-terminal" evidence="5">
    <location>
        <begin position="57"/>
        <end position="236"/>
    </location>
</feature>
<gene>
    <name evidence="6" type="ordered locus">Bcav_0522</name>
</gene>
<dbReference type="Proteomes" id="UP000007962">
    <property type="component" value="Chromosome"/>
</dbReference>
<dbReference type="PANTHER" id="PTHR42776:SF27">
    <property type="entry name" value="DIPEPTIDYL PEPTIDASE FAMILY MEMBER 6"/>
    <property type="match status" value="1"/>
</dbReference>
<dbReference type="InterPro" id="IPR001375">
    <property type="entry name" value="Peptidase_S9_cat"/>
</dbReference>
<dbReference type="AlphaFoldDB" id="C5BXB0"/>
<evidence type="ECO:0000256" key="2">
    <source>
        <dbReference type="ARBA" id="ARBA00022801"/>
    </source>
</evidence>
<dbReference type="InterPro" id="IPR023302">
    <property type="entry name" value="Pept_S9A_N"/>
</dbReference>
<protein>
    <submittedName>
        <fullName evidence="6">Peptidase S9 prolyl oligopeptidase active site domain protein</fullName>
    </submittedName>
</protein>
<evidence type="ECO:0000259" key="4">
    <source>
        <dbReference type="Pfam" id="PF00326"/>
    </source>
</evidence>
<dbReference type="PRINTS" id="PR00862">
    <property type="entry name" value="PROLIGOPTASE"/>
</dbReference>
<evidence type="ECO:0000256" key="3">
    <source>
        <dbReference type="ARBA" id="ARBA00022825"/>
    </source>
</evidence>
<dbReference type="EMBL" id="CP001618">
    <property type="protein sequence ID" value="ACQ78785.1"/>
    <property type="molecule type" value="Genomic_DNA"/>
</dbReference>
<dbReference type="Pfam" id="PF00326">
    <property type="entry name" value="Peptidase_S9"/>
    <property type="match status" value="1"/>
</dbReference>
<feature type="domain" description="Peptidase S9 prolyl oligopeptidase catalytic" evidence="4">
    <location>
        <begin position="400"/>
        <end position="603"/>
    </location>
</feature>
<accession>C5BXB0</accession>
<evidence type="ECO:0000313" key="7">
    <source>
        <dbReference type="Proteomes" id="UP000007962"/>
    </source>
</evidence>
<dbReference type="Pfam" id="PF02897">
    <property type="entry name" value="Peptidase_S9_N"/>
    <property type="match status" value="1"/>
</dbReference>
<dbReference type="HOGENOM" id="CLU_008615_3_2_11"/>
<keyword evidence="2" id="KW-0378">Hydrolase</keyword>
<dbReference type="KEGG" id="bcv:Bcav_0522"/>
<dbReference type="PANTHER" id="PTHR42776">
    <property type="entry name" value="SERINE PEPTIDASE S9 FAMILY MEMBER"/>
    <property type="match status" value="1"/>
</dbReference>
<dbReference type="InterPro" id="IPR002470">
    <property type="entry name" value="Peptidase_S9A"/>
</dbReference>
<reference evidence="6 7" key="1">
    <citation type="journal article" date="2009" name="Stand. Genomic Sci.">
        <title>Complete genome sequence of Beutenbergia cavernae type strain (HKI 0122).</title>
        <authorList>
            <person name="Land M."/>
            <person name="Pukall R."/>
            <person name="Abt B."/>
            <person name="Goker M."/>
            <person name="Rohde M."/>
            <person name="Glavina Del Rio T."/>
            <person name="Tice H."/>
            <person name="Copeland A."/>
            <person name="Cheng J.F."/>
            <person name="Lucas S."/>
            <person name="Chen F."/>
            <person name="Nolan M."/>
            <person name="Bruce D."/>
            <person name="Goodwin L."/>
            <person name="Pitluck S."/>
            <person name="Ivanova N."/>
            <person name="Mavromatis K."/>
            <person name="Ovchinnikova G."/>
            <person name="Pati A."/>
            <person name="Chen A."/>
            <person name="Palaniappan K."/>
            <person name="Hauser L."/>
            <person name="Chang Y.J."/>
            <person name="Jefferies C.C."/>
            <person name="Saunders E."/>
            <person name="Brettin T."/>
            <person name="Detter J.C."/>
            <person name="Han C."/>
            <person name="Chain P."/>
            <person name="Bristow J."/>
            <person name="Eisen J.A."/>
            <person name="Markowitz V."/>
            <person name="Hugenholtz P."/>
            <person name="Kyrpides N.C."/>
            <person name="Klenk H.P."/>
            <person name="Lapidus A."/>
        </authorList>
    </citation>
    <scope>NUCLEOTIDE SEQUENCE [LARGE SCALE GENOMIC DNA]</scope>
    <source>
        <strain evidence="7">ATCC BAA-8 / DSM 12333 / NBRC 16432</strain>
    </source>
</reference>
<proteinExistence type="predicted"/>
<sequence length="610" mass="65625">MHTFDDFVPRRRFQDAVALSPDGTLVAYSAHDDGAYSLLVRPVAGGEPRRLARFDDRSVRAVAWSPSGDRLAFSADRDGDEQTQIFVVGADGGDPVRLTDRDDRQYGLAEQPFTPDGATLVYSGNDRDESASDVLVHDLATSQVRRIEMAPGITAPVDVSPDGRLLTVLVLHSNSDSDVAVVDLAGGADAVRTVASHEGAVRHLPGPWLADSSGFWLRTDRDAEFLALATCTLDGDVEVVHAPDADVELVTTAHGRTAWVVNEPGGFVPFVRDEPSAESSAEPRRVDLPAGVLDVAELAPDGVTLVGLWGSGVRPRELVAIDLDAARLQYLTDSRPPAILEGAPAAPVAITYPTHDGRDVPAWLYRPSSAMGDGPFPVLLSVHGGPEAQERAEYNYSGLYQYLLSRGIGVLAPNVRGSTGYGASYQKLIQRDWGGGELGDLEHAVRYLRTLEWVDGDAIAVFGGSFGGFAALSCLSRLPELFAAGVSVVGPSNLVTVGRSVPATWRPLIRAWLGDPDDDHDFLMSRSPITYADQIVAPLFVVQGAKDPRVVQAESDQIVDALRARDVVVRYDVYEDEGHGFTKRENEIQALGDVADFLVEHLRPAVVTSR</sequence>
<keyword evidence="3" id="KW-0720">Serine protease</keyword>
<dbReference type="Gene3D" id="3.40.50.1820">
    <property type="entry name" value="alpha/beta hydrolase"/>
    <property type="match status" value="1"/>
</dbReference>
<evidence type="ECO:0000256" key="1">
    <source>
        <dbReference type="ARBA" id="ARBA00022670"/>
    </source>
</evidence>
<evidence type="ECO:0000259" key="5">
    <source>
        <dbReference type="Pfam" id="PF02897"/>
    </source>
</evidence>
<dbReference type="eggNOG" id="COG1506">
    <property type="taxonomic scope" value="Bacteria"/>
</dbReference>
<dbReference type="InterPro" id="IPR029058">
    <property type="entry name" value="AB_hydrolase_fold"/>
</dbReference>
<dbReference type="eggNOG" id="COG0823">
    <property type="taxonomic scope" value="Bacteria"/>
</dbReference>
<dbReference type="STRING" id="471853.Bcav_0522"/>
<dbReference type="RefSeq" id="WP_012725565.1">
    <property type="nucleotide sequence ID" value="NC_012669.1"/>
</dbReference>
<keyword evidence="7" id="KW-1185">Reference proteome</keyword>
<dbReference type="GO" id="GO:0006508">
    <property type="term" value="P:proteolysis"/>
    <property type="evidence" value="ECO:0007669"/>
    <property type="project" value="UniProtKB-KW"/>
</dbReference>
<organism evidence="6 7">
    <name type="scientific">Beutenbergia cavernae (strain ATCC BAA-8 / DSM 12333 / CCUG 43141 / JCM 11478 / NBRC 16432 / NCIMB 13614 / HKI 0122)</name>
    <dbReference type="NCBI Taxonomy" id="471853"/>
    <lineage>
        <taxon>Bacteria</taxon>
        <taxon>Bacillati</taxon>
        <taxon>Actinomycetota</taxon>
        <taxon>Actinomycetes</taxon>
        <taxon>Micrococcales</taxon>
        <taxon>Beutenbergiaceae</taxon>
        <taxon>Beutenbergia</taxon>
    </lineage>
</organism>
<dbReference type="SUPFAM" id="SSF82171">
    <property type="entry name" value="DPP6 N-terminal domain-like"/>
    <property type="match status" value="1"/>
</dbReference>
<dbReference type="SUPFAM" id="SSF53474">
    <property type="entry name" value="alpha/beta-Hydrolases"/>
    <property type="match status" value="1"/>
</dbReference>
<dbReference type="GO" id="GO:0004252">
    <property type="term" value="F:serine-type endopeptidase activity"/>
    <property type="evidence" value="ECO:0007669"/>
    <property type="project" value="InterPro"/>
</dbReference>
<name>C5BXB0_BEUC1</name>